<protein>
    <submittedName>
        <fullName evidence="1">Uncharacterized protein</fullName>
    </submittedName>
</protein>
<keyword evidence="2" id="KW-1185">Reference proteome</keyword>
<comment type="caution">
    <text evidence="1">The sequence shown here is derived from an EMBL/GenBank/DDBJ whole genome shotgun (WGS) entry which is preliminary data.</text>
</comment>
<dbReference type="OrthoDB" id="1733842at2"/>
<sequence length="238" mass="26330">MLGHIALTGEKGWKTVVDRQEVLGLPVVRALVPGVEGRHEKRLKRRIDRAARRLREMGVRRVLTGPAFPYWDRLERQGLRGVDPEPMCQAMAGELALAALERAGYPLQQAVVALRGGRVSRPFFQTAVALCARVRGVVVYAPAGGAELADYLRREYGLPVLEREKPNLTLEFSPVQTEGESGRTMVLHGQNLNLLGLTLRPSDLPLPGEFAPLPLTAALWERGLLSQPPDIVPEEEKR</sequence>
<dbReference type="AlphaFoldDB" id="A6NZ09"/>
<dbReference type="RefSeq" id="WP_006573964.1">
    <property type="nucleotide sequence ID" value="NZ_AAXG02000032.1"/>
</dbReference>
<reference evidence="1 2" key="1">
    <citation type="submission" date="2007-04" db="EMBL/GenBank/DDBJ databases">
        <authorList>
            <person name="Fulton L."/>
            <person name="Clifton S."/>
            <person name="Fulton B."/>
            <person name="Xu J."/>
            <person name="Minx P."/>
            <person name="Pepin K.H."/>
            <person name="Johnson M."/>
            <person name="Thiruvilangam P."/>
            <person name="Bhonagiri V."/>
            <person name="Nash W.E."/>
            <person name="Mardis E.R."/>
            <person name="Wilson R.K."/>
        </authorList>
    </citation>
    <scope>NUCLEOTIDE SEQUENCE [LARGE SCALE GENOMIC DNA]</scope>
    <source>
        <strain evidence="1 2">ATCC 29799</strain>
    </source>
</reference>
<organism evidence="1 2">
    <name type="scientific">Pseudoflavonifractor capillosus ATCC 29799</name>
    <dbReference type="NCBI Taxonomy" id="411467"/>
    <lineage>
        <taxon>Bacteria</taxon>
        <taxon>Bacillati</taxon>
        <taxon>Bacillota</taxon>
        <taxon>Clostridia</taxon>
        <taxon>Eubacteriales</taxon>
        <taxon>Oscillospiraceae</taxon>
        <taxon>Pseudoflavonifractor</taxon>
    </lineage>
</organism>
<evidence type="ECO:0000313" key="1">
    <source>
        <dbReference type="EMBL" id="EDM98658.1"/>
    </source>
</evidence>
<evidence type="ECO:0000313" key="2">
    <source>
        <dbReference type="Proteomes" id="UP000003639"/>
    </source>
</evidence>
<proteinExistence type="predicted"/>
<accession>A6NZ09</accession>
<reference evidence="1 2" key="2">
    <citation type="submission" date="2007-06" db="EMBL/GenBank/DDBJ databases">
        <title>Draft genome sequence of Pseudoflavonifractor capillosus ATCC 29799.</title>
        <authorList>
            <person name="Sudarsanam P."/>
            <person name="Ley R."/>
            <person name="Guruge J."/>
            <person name="Turnbaugh P.J."/>
            <person name="Mahowald M."/>
            <person name="Liep D."/>
            <person name="Gordon J."/>
        </authorList>
    </citation>
    <scope>NUCLEOTIDE SEQUENCE [LARGE SCALE GENOMIC DNA]</scope>
    <source>
        <strain evidence="1 2">ATCC 29799</strain>
    </source>
</reference>
<dbReference type="Proteomes" id="UP000003639">
    <property type="component" value="Unassembled WGS sequence"/>
</dbReference>
<gene>
    <name evidence="1" type="ORF">BACCAP_03460</name>
</gene>
<dbReference type="eggNOG" id="ENOG5032TDE">
    <property type="taxonomic scope" value="Bacteria"/>
</dbReference>
<dbReference type="EMBL" id="AAXG02000032">
    <property type="protein sequence ID" value="EDM98658.1"/>
    <property type="molecule type" value="Genomic_DNA"/>
</dbReference>
<dbReference type="STRING" id="411467.BACCAP_03460"/>
<name>A6NZ09_9FIRM</name>